<evidence type="ECO:0000256" key="1">
    <source>
        <dbReference type="ARBA" id="ARBA00004429"/>
    </source>
</evidence>
<keyword evidence="7 8" id="KW-0472">Membrane</keyword>
<gene>
    <name evidence="9" type="ORF">W97_01730</name>
</gene>
<dbReference type="GeneID" id="19899041"/>
<dbReference type="HOGENOM" id="CLU_053006_0_0_1"/>
<keyword evidence="6 8" id="KW-1133">Transmembrane helix</keyword>
<evidence type="ECO:0000256" key="8">
    <source>
        <dbReference type="SAM" id="Phobius"/>
    </source>
</evidence>
<feature type="transmembrane region" description="Helical" evidence="8">
    <location>
        <begin position="44"/>
        <end position="64"/>
    </location>
</feature>
<organism evidence="9 10">
    <name type="scientific">Coniosporium apollinis (strain CBS 100218)</name>
    <name type="common">Rock-inhabiting black yeast</name>
    <dbReference type="NCBI Taxonomy" id="1168221"/>
    <lineage>
        <taxon>Eukaryota</taxon>
        <taxon>Fungi</taxon>
        <taxon>Dikarya</taxon>
        <taxon>Ascomycota</taxon>
        <taxon>Pezizomycotina</taxon>
        <taxon>Dothideomycetes</taxon>
        <taxon>Dothideomycetes incertae sedis</taxon>
        <taxon>Coniosporium</taxon>
    </lineage>
</organism>
<reference evidence="10" key="1">
    <citation type="submission" date="2012-06" db="EMBL/GenBank/DDBJ databases">
        <title>The genome sequence of Coniosporium apollinis CBS 100218.</title>
        <authorList>
            <consortium name="The Broad Institute Genome Sequencing Platform"/>
            <person name="Cuomo C."/>
            <person name="Gorbushina A."/>
            <person name="Noack S."/>
            <person name="Walker B."/>
            <person name="Young S.K."/>
            <person name="Zeng Q."/>
            <person name="Gargeya S."/>
            <person name="Fitzgerald M."/>
            <person name="Haas B."/>
            <person name="Abouelleil A."/>
            <person name="Alvarado L."/>
            <person name="Arachchi H.M."/>
            <person name="Berlin A.M."/>
            <person name="Chapman S.B."/>
            <person name="Goldberg J."/>
            <person name="Griggs A."/>
            <person name="Gujja S."/>
            <person name="Hansen M."/>
            <person name="Howarth C."/>
            <person name="Imamovic A."/>
            <person name="Larimer J."/>
            <person name="McCowan C."/>
            <person name="Montmayeur A."/>
            <person name="Murphy C."/>
            <person name="Neiman D."/>
            <person name="Pearson M."/>
            <person name="Priest M."/>
            <person name="Roberts A."/>
            <person name="Saif S."/>
            <person name="Shea T."/>
            <person name="Sisk P."/>
            <person name="Sykes S."/>
            <person name="Wortman J."/>
            <person name="Nusbaum C."/>
            <person name="Birren B."/>
        </authorList>
    </citation>
    <scope>NUCLEOTIDE SEQUENCE [LARGE SCALE GENOMIC DNA]</scope>
    <source>
        <strain evidence="10">CBS 100218</strain>
    </source>
</reference>
<dbReference type="RefSeq" id="XP_007777824.1">
    <property type="nucleotide sequence ID" value="XM_007779634.1"/>
</dbReference>
<evidence type="ECO:0000256" key="6">
    <source>
        <dbReference type="ARBA" id="ARBA00022989"/>
    </source>
</evidence>
<evidence type="ECO:0000256" key="2">
    <source>
        <dbReference type="ARBA" id="ARBA00022448"/>
    </source>
</evidence>
<dbReference type="OMA" id="NWWSIAY"/>
<dbReference type="STRING" id="1168221.R7YKR7"/>
<keyword evidence="2" id="KW-0813">Transport</keyword>
<feature type="transmembrane region" description="Helical" evidence="8">
    <location>
        <begin position="85"/>
        <end position="110"/>
    </location>
</feature>
<keyword evidence="5 8" id="KW-0812">Transmembrane</keyword>
<dbReference type="GO" id="GO:0005886">
    <property type="term" value="C:plasma membrane"/>
    <property type="evidence" value="ECO:0007669"/>
    <property type="project" value="UniProtKB-SubCell"/>
</dbReference>
<dbReference type="Pfam" id="PF04143">
    <property type="entry name" value="Sulf_transp"/>
    <property type="match status" value="1"/>
</dbReference>
<dbReference type="OrthoDB" id="10254418at2759"/>
<sequence>MSSNILPTTIAGAIFGASLASSGVFLPSVIVSQMQLASFHMLKVFMAASASSALIMALFSRAGLSQNKPRSPSSLGWFGTYDGNIIGGMMIGFGMALTGACPGTVLVQLVTGVRSGWAVMAGGLLGGILYSRLSEPFRGRRPATVVDANRLTVHSKLGIDTRYAILAYEVMCLAVITLVTVFGPKSPFTLLHPMVGGTLIGGAQAASLLLTGNPVGVSTAYEQAGWYFWRAFSSVLGQGPKSTPPPSTKSVFFAAGIAGGSWVMARSLPFVAVETEPAVPLARALIGGCVMVLGARIAGGCTSGHGISGMSLLSVASIITVAAMFAGGIGLAAVVL</sequence>
<name>R7YKR7_CONA1</name>
<evidence type="ECO:0000256" key="5">
    <source>
        <dbReference type="ARBA" id="ARBA00022692"/>
    </source>
</evidence>
<evidence type="ECO:0000313" key="10">
    <source>
        <dbReference type="Proteomes" id="UP000016924"/>
    </source>
</evidence>
<feature type="transmembrane region" description="Helical" evidence="8">
    <location>
        <begin position="278"/>
        <end position="298"/>
    </location>
</feature>
<feature type="transmembrane region" description="Helical" evidence="8">
    <location>
        <begin position="163"/>
        <end position="184"/>
    </location>
</feature>
<evidence type="ECO:0000256" key="4">
    <source>
        <dbReference type="ARBA" id="ARBA00022519"/>
    </source>
</evidence>
<accession>R7YKR7</accession>
<feature type="transmembrane region" description="Helical" evidence="8">
    <location>
        <begin position="251"/>
        <end position="272"/>
    </location>
</feature>
<keyword evidence="10" id="KW-1185">Reference proteome</keyword>
<evidence type="ECO:0000313" key="9">
    <source>
        <dbReference type="EMBL" id="EON62507.1"/>
    </source>
</evidence>
<dbReference type="eggNOG" id="ENOG502RZM3">
    <property type="taxonomic scope" value="Eukaryota"/>
</dbReference>
<dbReference type="PANTHER" id="PTHR30574:SF1">
    <property type="entry name" value="SULPHUR TRANSPORT DOMAIN-CONTAINING PROTEIN"/>
    <property type="match status" value="1"/>
</dbReference>
<dbReference type="EMBL" id="JH767559">
    <property type="protein sequence ID" value="EON62507.1"/>
    <property type="molecule type" value="Genomic_DNA"/>
</dbReference>
<evidence type="ECO:0000256" key="7">
    <source>
        <dbReference type="ARBA" id="ARBA00023136"/>
    </source>
</evidence>
<dbReference type="InterPro" id="IPR007272">
    <property type="entry name" value="Sulf_transp_TsuA/YedE"/>
</dbReference>
<feature type="transmembrane region" description="Helical" evidence="8">
    <location>
        <begin position="310"/>
        <end position="335"/>
    </location>
</feature>
<evidence type="ECO:0000256" key="3">
    <source>
        <dbReference type="ARBA" id="ARBA00022475"/>
    </source>
</evidence>
<keyword evidence="3" id="KW-1003">Cell membrane</keyword>
<protein>
    <submittedName>
        <fullName evidence="9">Uncharacterized protein</fullName>
    </submittedName>
</protein>
<keyword evidence="4" id="KW-0997">Cell inner membrane</keyword>
<dbReference type="Proteomes" id="UP000016924">
    <property type="component" value="Unassembled WGS sequence"/>
</dbReference>
<comment type="subcellular location">
    <subcellularLocation>
        <location evidence="1">Cell inner membrane</location>
        <topology evidence="1">Multi-pass membrane protein</topology>
    </subcellularLocation>
</comment>
<dbReference type="PANTHER" id="PTHR30574">
    <property type="entry name" value="INNER MEMBRANE PROTEIN YEDE"/>
    <property type="match status" value="1"/>
</dbReference>
<proteinExistence type="predicted"/>
<dbReference type="AlphaFoldDB" id="R7YKR7"/>